<dbReference type="AlphaFoldDB" id="A0A1G4Q1Q0"/>
<dbReference type="STRING" id="260084.SAMN02927928_0835"/>
<feature type="transmembrane region" description="Helical" evidence="1">
    <location>
        <begin position="49"/>
        <end position="69"/>
    </location>
</feature>
<evidence type="ECO:0000256" key="1">
    <source>
        <dbReference type="SAM" id="Phobius"/>
    </source>
</evidence>
<keyword evidence="1" id="KW-0472">Membrane</keyword>
<accession>A0A1G4Q1Q0</accession>
<reference evidence="3" key="1">
    <citation type="submission" date="2016-10" db="EMBL/GenBank/DDBJ databases">
        <authorList>
            <person name="Varghese N."/>
            <person name="Submissions S."/>
        </authorList>
    </citation>
    <scope>NUCLEOTIDE SEQUENCE [LARGE SCALE GENOMIC DNA]</scope>
    <source>
        <strain evidence="3">CGMCC 1.3431</strain>
    </source>
</reference>
<gene>
    <name evidence="2" type="ORF">SAMN02927928_0835</name>
</gene>
<sequence>MPFWVYRMTNDPLKAMLMADEAPAPPARDLSFVIAVMKRVEQRRLYRNLAWLVLGTAAITALLFLIMPYLTPALTAVSQSIWPLIIITTVAGFSLVGFESTRRALGLRF</sequence>
<protein>
    <submittedName>
        <fullName evidence="2">Uncharacterized protein</fullName>
    </submittedName>
</protein>
<organism evidence="2 3">
    <name type="scientific">Asticcacaulis taihuensis</name>
    <dbReference type="NCBI Taxonomy" id="260084"/>
    <lineage>
        <taxon>Bacteria</taxon>
        <taxon>Pseudomonadati</taxon>
        <taxon>Pseudomonadota</taxon>
        <taxon>Alphaproteobacteria</taxon>
        <taxon>Caulobacterales</taxon>
        <taxon>Caulobacteraceae</taxon>
        <taxon>Asticcacaulis</taxon>
    </lineage>
</organism>
<keyword evidence="1" id="KW-1133">Transmembrane helix</keyword>
<feature type="transmembrane region" description="Helical" evidence="1">
    <location>
        <begin position="81"/>
        <end position="98"/>
    </location>
</feature>
<keyword evidence="1" id="KW-0812">Transmembrane</keyword>
<dbReference type="EMBL" id="FMTS01000001">
    <property type="protein sequence ID" value="SCW38248.1"/>
    <property type="molecule type" value="Genomic_DNA"/>
</dbReference>
<keyword evidence="3" id="KW-1185">Reference proteome</keyword>
<name>A0A1G4Q1Q0_9CAUL</name>
<evidence type="ECO:0000313" key="3">
    <source>
        <dbReference type="Proteomes" id="UP000199150"/>
    </source>
</evidence>
<dbReference type="Proteomes" id="UP000199150">
    <property type="component" value="Unassembled WGS sequence"/>
</dbReference>
<proteinExistence type="predicted"/>
<evidence type="ECO:0000313" key="2">
    <source>
        <dbReference type="EMBL" id="SCW38248.1"/>
    </source>
</evidence>